<evidence type="ECO:0000256" key="8">
    <source>
        <dbReference type="ARBA" id="ARBA00038873"/>
    </source>
</evidence>
<dbReference type="PANTHER" id="PTHR21064:SF1">
    <property type="entry name" value="HYDROXYLYSINE KINASE"/>
    <property type="match status" value="1"/>
</dbReference>
<feature type="domain" description="Aminoglycoside phosphotransferase" evidence="10">
    <location>
        <begin position="62"/>
        <end position="301"/>
    </location>
</feature>
<keyword evidence="3" id="KW-0963">Cytoplasm</keyword>
<dbReference type="InterPro" id="IPR050249">
    <property type="entry name" value="Pseudomonas-type_ThrB"/>
</dbReference>
<evidence type="ECO:0000313" key="12">
    <source>
        <dbReference type="Proteomes" id="UP000887013"/>
    </source>
</evidence>
<dbReference type="InterPro" id="IPR002575">
    <property type="entry name" value="Aminoglycoside_PTrfase"/>
</dbReference>
<evidence type="ECO:0000256" key="7">
    <source>
        <dbReference type="ARBA" id="ARBA00037368"/>
    </source>
</evidence>
<comment type="subcellular location">
    <subcellularLocation>
        <location evidence="1">Cytoplasm</location>
    </subcellularLocation>
</comment>
<dbReference type="EMBL" id="BMAW01064441">
    <property type="protein sequence ID" value="GFT45188.1"/>
    <property type="molecule type" value="Genomic_DNA"/>
</dbReference>
<evidence type="ECO:0000256" key="4">
    <source>
        <dbReference type="ARBA" id="ARBA00022679"/>
    </source>
</evidence>
<dbReference type="Proteomes" id="UP000887013">
    <property type="component" value="Unassembled WGS sequence"/>
</dbReference>
<protein>
    <recommendedName>
        <fullName evidence="9">Hydroxylysine kinase</fullName>
        <ecNumber evidence="8">2.7.1.81</ecNumber>
    </recommendedName>
</protein>
<proteinExistence type="inferred from homology"/>
<dbReference type="SUPFAM" id="SSF56112">
    <property type="entry name" value="Protein kinase-like (PK-like)"/>
    <property type="match status" value="1"/>
</dbReference>
<keyword evidence="12" id="KW-1185">Reference proteome</keyword>
<organism evidence="11 12">
    <name type="scientific">Nephila pilipes</name>
    <name type="common">Giant wood spider</name>
    <name type="synonym">Nephila maculata</name>
    <dbReference type="NCBI Taxonomy" id="299642"/>
    <lineage>
        <taxon>Eukaryota</taxon>
        <taxon>Metazoa</taxon>
        <taxon>Ecdysozoa</taxon>
        <taxon>Arthropoda</taxon>
        <taxon>Chelicerata</taxon>
        <taxon>Arachnida</taxon>
        <taxon>Araneae</taxon>
        <taxon>Araneomorphae</taxon>
        <taxon>Entelegynae</taxon>
        <taxon>Araneoidea</taxon>
        <taxon>Nephilidae</taxon>
        <taxon>Nephila</taxon>
    </lineage>
</organism>
<dbReference type="Pfam" id="PF01636">
    <property type="entry name" value="APH"/>
    <property type="match status" value="1"/>
</dbReference>
<evidence type="ECO:0000256" key="3">
    <source>
        <dbReference type="ARBA" id="ARBA00022490"/>
    </source>
</evidence>
<accession>A0A8X6TTL2</accession>
<evidence type="ECO:0000256" key="1">
    <source>
        <dbReference type="ARBA" id="ARBA00004496"/>
    </source>
</evidence>
<evidence type="ECO:0000256" key="2">
    <source>
        <dbReference type="ARBA" id="ARBA00006219"/>
    </source>
</evidence>
<comment type="function">
    <text evidence="7">Catalyzes the GTP-dependent phosphorylation of 5-hydroxy-L-lysine.</text>
</comment>
<evidence type="ECO:0000256" key="5">
    <source>
        <dbReference type="ARBA" id="ARBA00022777"/>
    </source>
</evidence>
<evidence type="ECO:0000259" key="10">
    <source>
        <dbReference type="Pfam" id="PF01636"/>
    </source>
</evidence>
<comment type="catalytic activity">
    <reaction evidence="6">
        <text>(5R)-5-hydroxy-L-lysine + GTP = (5R)-5-phosphooxy-L-lysine + GDP + H(+)</text>
        <dbReference type="Rhea" id="RHEA:19049"/>
        <dbReference type="ChEBI" id="CHEBI:15378"/>
        <dbReference type="ChEBI" id="CHEBI:37565"/>
        <dbReference type="ChEBI" id="CHEBI:57882"/>
        <dbReference type="ChEBI" id="CHEBI:58189"/>
        <dbReference type="ChEBI" id="CHEBI:58357"/>
        <dbReference type="EC" id="2.7.1.81"/>
    </reaction>
</comment>
<evidence type="ECO:0000313" key="11">
    <source>
        <dbReference type="EMBL" id="GFT45188.1"/>
    </source>
</evidence>
<gene>
    <name evidence="11" type="primary">HYKK</name>
    <name evidence="11" type="ORF">NPIL_564781</name>
</gene>
<comment type="similarity">
    <text evidence="2">Belongs to the aminoglycoside phosphotransferase family.</text>
</comment>
<keyword evidence="5 11" id="KW-0418">Kinase</keyword>
<dbReference type="GO" id="GO:0047992">
    <property type="term" value="F:hydroxylysine kinase activity"/>
    <property type="evidence" value="ECO:0007669"/>
    <property type="project" value="UniProtKB-EC"/>
</dbReference>
<dbReference type="Gene3D" id="3.90.1200.10">
    <property type="match status" value="1"/>
</dbReference>
<reference evidence="11" key="1">
    <citation type="submission" date="2020-08" db="EMBL/GenBank/DDBJ databases">
        <title>Multicomponent nature underlies the extraordinary mechanical properties of spider dragline silk.</title>
        <authorList>
            <person name="Kono N."/>
            <person name="Nakamura H."/>
            <person name="Mori M."/>
            <person name="Yoshida Y."/>
            <person name="Ohtoshi R."/>
            <person name="Malay A.D."/>
            <person name="Moran D.A.P."/>
            <person name="Tomita M."/>
            <person name="Numata K."/>
            <person name="Arakawa K."/>
        </authorList>
    </citation>
    <scope>NUCLEOTIDE SEQUENCE</scope>
</reference>
<comment type="caution">
    <text evidence="11">The sequence shown here is derived from an EMBL/GenBank/DDBJ whole genome shotgun (WGS) entry which is preliminary data.</text>
</comment>
<dbReference type="GO" id="GO:0005737">
    <property type="term" value="C:cytoplasm"/>
    <property type="evidence" value="ECO:0007669"/>
    <property type="project" value="UniProtKB-SubCell"/>
</dbReference>
<dbReference type="PANTHER" id="PTHR21064">
    <property type="entry name" value="AMINOGLYCOSIDE PHOSPHOTRANSFERASE DOMAIN-CONTAINING PROTEIN-RELATED"/>
    <property type="match status" value="1"/>
</dbReference>
<evidence type="ECO:0000256" key="6">
    <source>
        <dbReference type="ARBA" id="ARBA00036820"/>
    </source>
</evidence>
<dbReference type="AlphaFoldDB" id="A0A8X6TTL2"/>
<dbReference type="FunFam" id="3.90.1200.10:FF:000007">
    <property type="entry name" value="hydroxylysine kinase isoform X1"/>
    <property type="match status" value="1"/>
</dbReference>
<dbReference type="EC" id="2.7.1.81" evidence="8"/>
<dbReference type="OrthoDB" id="6415818at2759"/>
<keyword evidence="4" id="KW-0808">Transferase</keyword>
<sequence length="377" mass="42976">MEVGIIKPNVPDQLVIDLARRLYGLEVIEMKKLVSFDDQNFHIKVAKEHHNPHISQISEDGYILKFTNAVRSAMEGNFDSIHAGLFHLNKKGIRAPLPITNLEGKTWKMEKVPLLNEDSLCNISAPKICGVHLLKFIPGVPVSTQEYTADILYDWGVFLARFHNAVQDLDHPGFRTKTIFWNLEHIPELRNLMDGLEDDRKKLVLSVLDKYPSEIEKNMDHLTRGIIHGDFNGHNILVQMKSTEENANVISIDGVLDFEDMHHGTYVWDIGLMLAYTFMDCKTMDPLEGAGHALAGYLSLRYLSSLEMSVLKTCMESRLCQSLVICAYSYRTDSTNSYLLSTAKNGWSRLEKICNTSNECLLQKWKKVQENYESKNV</sequence>
<name>A0A8X6TTL2_NEPPI</name>
<dbReference type="InterPro" id="IPR011009">
    <property type="entry name" value="Kinase-like_dom_sf"/>
</dbReference>
<evidence type="ECO:0000256" key="9">
    <source>
        <dbReference type="ARBA" id="ARBA00040505"/>
    </source>
</evidence>